<proteinExistence type="predicted"/>
<reference evidence="1" key="1">
    <citation type="submission" date="2019-12" db="EMBL/GenBank/DDBJ databases">
        <title>Genome sequencing and annotation of Brassica cretica.</title>
        <authorList>
            <person name="Studholme D.J."/>
            <person name="Sarris P."/>
        </authorList>
    </citation>
    <scope>NUCLEOTIDE SEQUENCE</scope>
    <source>
        <strain evidence="1">PFS-109/04</strain>
        <tissue evidence="1">Leaf</tissue>
    </source>
</reference>
<sequence length="401" mass="44108">MNREGRGGSLHGFRTRCQSSNKLSLSRSSRCRRAWKLLTSGRSGGVLHVSWTCSQPCGARGAAAHASGAMRSDTRAATNLKLIGHSVPLMINKRCCPELFQFYGFRSVEVLLDTLSGNPKNCLEARGGSVQVQISLSRPVSFFMVKPRLCPRQDQSSPLSHVGNWVLAKSSPINQLLIGKEHCEWLVTRRTVGCRAVTRRTVGRGRLKVPSSSLCGEPLALDYLGWDSEVLYLFVGDCNSLSNIRTAGVDFMLFVNGIALCVLLARFAGRVSGGTGKGLGVNFVTLARSSLTHHVALPDHGVGLDEFQVEGVRGQTQTRSERGETVSEGLDSGMDWTNGEEQYFVGKGLHQYLGKRKIKKDLRNLDKDGIYRKDKIVSWARSVLWQSKSKRTISDHSSEEI</sequence>
<protein>
    <submittedName>
        <fullName evidence="1">Uncharacterized protein</fullName>
    </submittedName>
</protein>
<evidence type="ECO:0000313" key="1">
    <source>
        <dbReference type="EMBL" id="KAF3599043.1"/>
    </source>
</evidence>
<organism evidence="1 2">
    <name type="scientific">Brassica cretica</name>
    <name type="common">Mustard</name>
    <dbReference type="NCBI Taxonomy" id="69181"/>
    <lineage>
        <taxon>Eukaryota</taxon>
        <taxon>Viridiplantae</taxon>
        <taxon>Streptophyta</taxon>
        <taxon>Embryophyta</taxon>
        <taxon>Tracheophyta</taxon>
        <taxon>Spermatophyta</taxon>
        <taxon>Magnoliopsida</taxon>
        <taxon>eudicotyledons</taxon>
        <taxon>Gunneridae</taxon>
        <taxon>Pentapetalae</taxon>
        <taxon>rosids</taxon>
        <taxon>malvids</taxon>
        <taxon>Brassicales</taxon>
        <taxon>Brassicaceae</taxon>
        <taxon>Brassiceae</taxon>
        <taxon>Brassica</taxon>
    </lineage>
</organism>
<evidence type="ECO:0000313" key="2">
    <source>
        <dbReference type="Proteomes" id="UP000712600"/>
    </source>
</evidence>
<accession>A0A8S9SGB4</accession>
<comment type="caution">
    <text evidence="1">The sequence shown here is derived from an EMBL/GenBank/DDBJ whole genome shotgun (WGS) entry which is preliminary data.</text>
</comment>
<dbReference type="AlphaFoldDB" id="A0A8S9SGB4"/>
<dbReference type="EMBL" id="QGKX02000004">
    <property type="protein sequence ID" value="KAF3599043.1"/>
    <property type="molecule type" value="Genomic_DNA"/>
</dbReference>
<name>A0A8S9SGB4_BRACR</name>
<dbReference type="Proteomes" id="UP000712600">
    <property type="component" value="Unassembled WGS sequence"/>
</dbReference>
<gene>
    <name evidence="1" type="ORF">F2Q69_00034919</name>
</gene>